<organism evidence="8 9">
    <name type="scientific">Flagellimonas eckloniae</name>
    <dbReference type="NCBI Taxonomy" id="346185"/>
    <lineage>
        <taxon>Bacteria</taxon>
        <taxon>Pseudomonadati</taxon>
        <taxon>Bacteroidota</taxon>
        <taxon>Flavobacteriia</taxon>
        <taxon>Flavobacteriales</taxon>
        <taxon>Flavobacteriaceae</taxon>
        <taxon>Flagellimonas</taxon>
    </lineage>
</organism>
<dbReference type="EMBL" id="LCTZ01000002">
    <property type="protein sequence ID" value="KQC31002.1"/>
    <property type="molecule type" value="Genomic_DNA"/>
</dbReference>
<evidence type="ECO:0000256" key="6">
    <source>
        <dbReference type="RuleBase" id="RU362091"/>
    </source>
</evidence>
<dbReference type="Proteomes" id="UP000050827">
    <property type="component" value="Unassembled WGS sequence"/>
</dbReference>
<feature type="transmembrane region" description="Helical" evidence="7">
    <location>
        <begin position="274"/>
        <end position="298"/>
    </location>
</feature>
<name>A0A0Q0X034_9FLAO</name>
<feature type="transmembrane region" description="Helical" evidence="7">
    <location>
        <begin position="44"/>
        <end position="69"/>
    </location>
</feature>
<feature type="transmembrane region" description="Helical" evidence="7">
    <location>
        <begin position="6"/>
        <end position="23"/>
    </location>
</feature>
<dbReference type="PANTHER" id="PTHR11819">
    <property type="entry name" value="SOLUTE CARRIER FAMILY 5"/>
    <property type="match status" value="1"/>
</dbReference>
<dbReference type="Gene3D" id="1.20.1730.10">
    <property type="entry name" value="Sodium/glucose cotransporter"/>
    <property type="match status" value="1"/>
</dbReference>
<protein>
    <recommendedName>
        <fullName evidence="10">Sodium transporter</fullName>
    </recommendedName>
</protein>
<proteinExistence type="inferred from homology"/>
<dbReference type="NCBIfam" id="TIGR00813">
    <property type="entry name" value="sss"/>
    <property type="match status" value="1"/>
</dbReference>
<reference evidence="8 9" key="1">
    <citation type="submission" date="2015-04" db="EMBL/GenBank/DDBJ databases">
        <title>Complete genome of flavobacterium.</title>
        <authorList>
            <person name="Kwon Y.M."/>
            <person name="Kim S.-J."/>
        </authorList>
    </citation>
    <scope>NUCLEOTIDE SEQUENCE [LARGE SCALE GENOMIC DNA]</scope>
    <source>
        <strain evidence="8 9">DK169</strain>
    </source>
</reference>
<comment type="similarity">
    <text evidence="2 6">Belongs to the sodium:solute symporter (SSF) (TC 2.A.21) family.</text>
</comment>
<dbReference type="GO" id="GO:0005886">
    <property type="term" value="C:plasma membrane"/>
    <property type="evidence" value="ECO:0007669"/>
    <property type="project" value="TreeGrafter"/>
</dbReference>
<accession>A0A0Q0X034</accession>
<evidence type="ECO:0000256" key="2">
    <source>
        <dbReference type="ARBA" id="ARBA00006434"/>
    </source>
</evidence>
<evidence type="ECO:0000256" key="5">
    <source>
        <dbReference type="ARBA" id="ARBA00023136"/>
    </source>
</evidence>
<comment type="subcellular location">
    <subcellularLocation>
        <location evidence="1">Membrane</location>
        <topology evidence="1">Multi-pass membrane protein</topology>
    </subcellularLocation>
</comment>
<feature type="transmembrane region" description="Helical" evidence="7">
    <location>
        <begin position="411"/>
        <end position="429"/>
    </location>
</feature>
<evidence type="ECO:0000256" key="7">
    <source>
        <dbReference type="SAM" id="Phobius"/>
    </source>
</evidence>
<dbReference type="GO" id="GO:0005412">
    <property type="term" value="F:D-glucose:sodium symporter activity"/>
    <property type="evidence" value="ECO:0007669"/>
    <property type="project" value="TreeGrafter"/>
</dbReference>
<feature type="transmembrane region" description="Helical" evidence="7">
    <location>
        <begin position="158"/>
        <end position="178"/>
    </location>
</feature>
<dbReference type="AlphaFoldDB" id="A0A0Q0X034"/>
<dbReference type="InterPro" id="IPR038377">
    <property type="entry name" value="Na/Glc_symporter_sf"/>
</dbReference>
<evidence type="ECO:0000256" key="3">
    <source>
        <dbReference type="ARBA" id="ARBA00022692"/>
    </source>
</evidence>
<evidence type="ECO:0000256" key="1">
    <source>
        <dbReference type="ARBA" id="ARBA00004141"/>
    </source>
</evidence>
<sequence length="514" mass="56703">MIDLLIVSAYFIIVFVTAITGRTSKEATTEEYFLSGRNLRWHSIAFSTIATNVQGYQFLGFMGSAYLYGLAQANFEINAIQGLLLAAFIFVPMYLREKIITITQFIKTRLGSTVALLYSASNILLFSTITLGAALFWGAYSVDLVFGDYLSFIHQDRLIRITILIVFLGLFSATYTYFGGLAAVVRTDVIQFAILLTGGVVVLFIAIYHLGGWSELYTKTGDLMHLHLPADHDTLPWIHIFGAFLLNINYWCANQSVVQRSLAAKSLKDVQIGLMVGGLMKYFMAAIIILPGIALVGILGENGLPEPDAAFPYLVNTYLPVGVKGLILCALFASLMSTVDSTFNSLATLWSIDIYKVYVNKNASDQQVVKSGKRAILLAFISGSIIGVVLLYLKFQDPGAAFTHTLNQLRYFINCGIVVLISAAAFLAFPKQKVALFGFAATIPLQFFFLEYFPDMNYFVRAMWVILIGFVIIWLGSRTGFIKDKLKPEPASPMLAKAGIGMALSLVALHIIFH</sequence>
<comment type="caution">
    <text evidence="8">The sequence shown here is derived from an EMBL/GenBank/DDBJ whole genome shotgun (WGS) entry which is preliminary data.</text>
</comment>
<feature type="transmembrane region" description="Helical" evidence="7">
    <location>
        <begin position="75"/>
        <end position="95"/>
    </location>
</feature>
<dbReference type="PROSITE" id="PS50283">
    <property type="entry name" value="NA_SOLUT_SYMP_3"/>
    <property type="match status" value="1"/>
</dbReference>
<dbReference type="InterPro" id="IPR001734">
    <property type="entry name" value="Na/solute_symporter"/>
</dbReference>
<keyword evidence="3 7" id="KW-0812">Transmembrane</keyword>
<feature type="transmembrane region" description="Helical" evidence="7">
    <location>
        <begin position="495"/>
        <end position="513"/>
    </location>
</feature>
<evidence type="ECO:0000256" key="4">
    <source>
        <dbReference type="ARBA" id="ARBA00022989"/>
    </source>
</evidence>
<gene>
    <name evidence="8" type="ORF">AAY42_14685</name>
</gene>
<feature type="transmembrane region" description="Helical" evidence="7">
    <location>
        <begin position="116"/>
        <end position="138"/>
    </location>
</feature>
<feature type="transmembrane region" description="Helical" evidence="7">
    <location>
        <begin position="458"/>
        <end position="475"/>
    </location>
</feature>
<feature type="transmembrane region" description="Helical" evidence="7">
    <location>
        <begin position="190"/>
        <end position="214"/>
    </location>
</feature>
<dbReference type="Pfam" id="PF00474">
    <property type="entry name" value="SSF"/>
    <property type="match status" value="1"/>
</dbReference>
<dbReference type="OrthoDB" id="9814523at2"/>
<dbReference type="PATRIC" id="fig|1547436.3.peg.3030"/>
<keyword evidence="4 7" id="KW-1133">Transmembrane helix</keyword>
<evidence type="ECO:0008006" key="10">
    <source>
        <dbReference type="Google" id="ProtNLM"/>
    </source>
</evidence>
<feature type="transmembrane region" description="Helical" evidence="7">
    <location>
        <begin position="375"/>
        <end position="395"/>
    </location>
</feature>
<dbReference type="STRING" id="346185.AAY42_14685"/>
<evidence type="ECO:0000313" key="9">
    <source>
        <dbReference type="Proteomes" id="UP000050827"/>
    </source>
</evidence>
<dbReference type="RefSeq" id="WP_055396551.1">
    <property type="nucleotide sequence ID" value="NZ_LCTZ01000002.1"/>
</dbReference>
<evidence type="ECO:0000313" key="8">
    <source>
        <dbReference type="EMBL" id="KQC31002.1"/>
    </source>
</evidence>
<feature type="transmembrane region" description="Helical" evidence="7">
    <location>
        <begin position="318"/>
        <end position="336"/>
    </location>
</feature>
<feature type="transmembrane region" description="Helical" evidence="7">
    <location>
        <begin position="434"/>
        <end position="452"/>
    </location>
</feature>
<keyword evidence="5 7" id="KW-0472">Membrane</keyword>
<keyword evidence="9" id="KW-1185">Reference proteome</keyword>
<feature type="transmembrane region" description="Helical" evidence="7">
    <location>
        <begin position="234"/>
        <end position="253"/>
    </location>
</feature>
<dbReference type="PANTHER" id="PTHR11819:SF195">
    <property type="entry name" value="SODIUM_GLUCOSE COTRANSPORTER 4"/>
    <property type="match status" value="1"/>
</dbReference>